<dbReference type="KEGG" id="rjg:CCGE525_24970"/>
<dbReference type="Proteomes" id="UP000282195">
    <property type="component" value="Plasmid pRCCGE525c"/>
</dbReference>
<dbReference type="EMBL" id="CP032695">
    <property type="protein sequence ID" value="AYG62107.1"/>
    <property type="molecule type" value="Genomic_DNA"/>
</dbReference>
<gene>
    <name evidence="1" type="ORF">CCGE525_24970</name>
</gene>
<reference evidence="1 2" key="1">
    <citation type="submission" date="2018-10" db="EMBL/GenBank/DDBJ databases">
        <title>Rhizobium etli, R. leguminosarum and a new Rhizobium genospecies from Phaseolus dumosus.</title>
        <authorList>
            <person name="Ramirez-Puebla S.T."/>
            <person name="Rogel-Hernandez M.A."/>
            <person name="Guerrero G."/>
            <person name="Ormeno-Orrillo E."/>
            <person name="Martinez-Romero J.C."/>
            <person name="Negrete-Yankelevich S."/>
            <person name="Martinez-Romero E."/>
        </authorList>
    </citation>
    <scope>NUCLEOTIDE SEQUENCE [LARGE SCALE GENOMIC DNA]</scope>
    <source>
        <strain evidence="1 2">CCGE525</strain>
        <plasmid evidence="2">prccge525c</plasmid>
    </source>
</reference>
<keyword evidence="2" id="KW-1185">Reference proteome</keyword>
<accession>A0A387FWJ1</accession>
<protein>
    <submittedName>
        <fullName evidence="1">Uncharacterized protein</fullName>
    </submittedName>
</protein>
<evidence type="ECO:0000313" key="1">
    <source>
        <dbReference type="EMBL" id="AYG62107.1"/>
    </source>
</evidence>
<evidence type="ECO:0000313" key="2">
    <source>
        <dbReference type="Proteomes" id="UP000282195"/>
    </source>
</evidence>
<geneLocation type="plasmid" evidence="2">
    <name>prccge525c</name>
</geneLocation>
<name>A0A387FWJ1_9HYPH</name>
<keyword evidence="1" id="KW-0614">Plasmid</keyword>
<proteinExistence type="predicted"/>
<sequence length="67" mass="7644">MTLRPIESKLIEDLFVRDGYVLEFTNQTFFEFLKNEVGIDIYDDEGLKPDPLLASSTPRTLFRGSSG</sequence>
<dbReference type="OrthoDB" id="1395176at2"/>
<organism evidence="1 2">
    <name type="scientific">Rhizobium jaguaris</name>
    <dbReference type="NCBI Taxonomy" id="1312183"/>
    <lineage>
        <taxon>Bacteria</taxon>
        <taxon>Pseudomonadati</taxon>
        <taxon>Pseudomonadota</taxon>
        <taxon>Alphaproteobacteria</taxon>
        <taxon>Hyphomicrobiales</taxon>
        <taxon>Rhizobiaceae</taxon>
        <taxon>Rhizobium/Agrobacterium group</taxon>
        <taxon>Rhizobium</taxon>
    </lineage>
</organism>
<dbReference type="AlphaFoldDB" id="A0A387FWJ1"/>